<evidence type="ECO:0008006" key="3">
    <source>
        <dbReference type="Google" id="ProtNLM"/>
    </source>
</evidence>
<evidence type="ECO:0000313" key="2">
    <source>
        <dbReference type="Proteomes" id="UP000256690"/>
    </source>
</evidence>
<gene>
    <name evidence="1" type="ORF">DSM5745_03207</name>
</gene>
<sequence>MGDASEIYPLARDSTESSRLNEQHNFIVQAVDGLFDSSLPLENISAVADVGTGTGIWLLQARDFLDSKFPGTEENRTFHGFDISSEQFPQSTPDNVSFSLHNVLKPFPPEYHGKYDLVYVRLLVAAVPESEYEIAVRNLVEILKPGGYIQWTDINSAFLSSPTNDNLTDPRCSFFVSTWLDFLKTQSLAIDAPASLAESFKRVGLSDVRNIGYAQHDRGERFKIRAQKWQAQSLEAVVRRLVSRNGEADVKRNINEEIKNLWEYFGEDGGRVLALRLGVVVGRKAA</sequence>
<proteinExistence type="predicted"/>
<dbReference type="InterPro" id="IPR029063">
    <property type="entry name" value="SAM-dependent_MTases_sf"/>
</dbReference>
<dbReference type="GeneID" id="38113577"/>
<dbReference type="PANTHER" id="PTHR43591">
    <property type="entry name" value="METHYLTRANSFERASE"/>
    <property type="match status" value="1"/>
</dbReference>
<dbReference type="Proteomes" id="UP000256690">
    <property type="component" value="Unassembled WGS sequence"/>
</dbReference>
<organism evidence="1 2">
    <name type="scientific">Aspergillus mulundensis</name>
    <dbReference type="NCBI Taxonomy" id="1810919"/>
    <lineage>
        <taxon>Eukaryota</taxon>
        <taxon>Fungi</taxon>
        <taxon>Dikarya</taxon>
        <taxon>Ascomycota</taxon>
        <taxon>Pezizomycotina</taxon>
        <taxon>Eurotiomycetes</taxon>
        <taxon>Eurotiomycetidae</taxon>
        <taxon>Eurotiales</taxon>
        <taxon>Aspergillaceae</taxon>
        <taxon>Aspergillus</taxon>
        <taxon>Aspergillus subgen. Nidulantes</taxon>
    </lineage>
</organism>
<dbReference type="Gene3D" id="3.40.50.150">
    <property type="entry name" value="Vaccinia Virus protein VP39"/>
    <property type="match status" value="1"/>
</dbReference>
<dbReference type="STRING" id="1810919.A0A3D8SJQ4"/>
<reference evidence="1 2" key="1">
    <citation type="journal article" date="2018" name="IMA Fungus">
        <title>IMA Genome-F 9: Draft genome sequence of Annulohypoxylon stygium, Aspergillus mulundensis, Berkeleyomyces basicola (syn. Thielaviopsis basicola), Ceratocystis smalleyi, two Cercospora beticola strains, Coleophoma cylindrospora, Fusarium fracticaudum, Phialophora cf. hyalina, and Morchella septimelata.</title>
        <authorList>
            <person name="Wingfield B.D."/>
            <person name="Bills G.F."/>
            <person name="Dong Y."/>
            <person name="Huang W."/>
            <person name="Nel W.J."/>
            <person name="Swalarsk-Parry B.S."/>
            <person name="Vaghefi N."/>
            <person name="Wilken P.M."/>
            <person name="An Z."/>
            <person name="de Beer Z.W."/>
            <person name="De Vos L."/>
            <person name="Chen L."/>
            <person name="Duong T.A."/>
            <person name="Gao Y."/>
            <person name="Hammerbacher A."/>
            <person name="Kikkert J.R."/>
            <person name="Li Y."/>
            <person name="Li H."/>
            <person name="Li K."/>
            <person name="Li Q."/>
            <person name="Liu X."/>
            <person name="Ma X."/>
            <person name="Naidoo K."/>
            <person name="Pethybridge S.J."/>
            <person name="Sun J."/>
            <person name="Steenkamp E.T."/>
            <person name="van der Nest M.A."/>
            <person name="van Wyk S."/>
            <person name="Wingfield M.J."/>
            <person name="Xiong C."/>
            <person name="Yue Q."/>
            <person name="Zhang X."/>
        </authorList>
    </citation>
    <scope>NUCLEOTIDE SEQUENCE [LARGE SCALE GENOMIC DNA]</scope>
    <source>
        <strain evidence="1 2">DSM 5745</strain>
    </source>
</reference>
<dbReference type="AlphaFoldDB" id="A0A3D8SJQ4"/>
<comment type="caution">
    <text evidence="1">The sequence shown here is derived from an EMBL/GenBank/DDBJ whole genome shotgun (WGS) entry which is preliminary data.</text>
</comment>
<name>A0A3D8SJQ4_9EURO</name>
<accession>A0A3D8SJQ4</accession>
<dbReference type="EMBL" id="PVWQ01000003">
    <property type="protein sequence ID" value="RDW86565.1"/>
    <property type="molecule type" value="Genomic_DNA"/>
</dbReference>
<dbReference type="CDD" id="cd02440">
    <property type="entry name" value="AdoMet_MTases"/>
    <property type="match status" value="1"/>
</dbReference>
<dbReference type="OrthoDB" id="417697at2759"/>
<keyword evidence="2" id="KW-1185">Reference proteome</keyword>
<dbReference type="PANTHER" id="PTHR43591:SF50">
    <property type="entry name" value="METHYLTRANSFERASE DOMAIN-CONTAINING PROTEIN-RELATED"/>
    <property type="match status" value="1"/>
</dbReference>
<dbReference type="RefSeq" id="XP_026606089.1">
    <property type="nucleotide sequence ID" value="XM_026745223.1"/>
</dbReference>
<dbReference type="SUPFAM" id="SSF53335">
    <property type="entry name" value="S-adenosyl-L-methionine-dependent methyltransferases"/>
    <property type="match status" value="1"/>
</dbReference>
<protein>
    <recommendedName>
        <fullName evidence="3">Methyltransferase domain-containing protein</fullName>
    </recommendedName>
</protein>
<dbReference type="Pfam" id="PF13489">
    <property type="entry name" value="Methyltransf_23"/>
    <property type="match status" value="1"/>
</dbReference>
<evidence type="ECO:0000313" key="1">
    <source>
        <dbReference type="EMBL" id="RDW86565.1"/>
    </source>
</evidence>